<keyword evidence="3" id="KW-1185">Reference proteome</keyword>
<reference evidence="2" key="2">
    <citation type="submission" date="2023-05" db="EMBL/GenBank/DDBJ databases">
        <authorList>
            <person name="Fouks B."/>
        </authorList>
    </citation>
    <scope>NUCLEOTIDE SEQUENCE</scope>
    <source>
        <strain evidence="2">Stay&amp;Tobe</strain>
        <tissue evidence="2">Testes</tissue>
    </source>
</reference>
<reference evidence="2" key="1">
    <citation type="journal article" date="2023" name="IScience">
        <title>Live-bearing cockroach genome reveals convergent evolutionary mechanisms linked to viviparity in insects and beyond.</title>
        <authorList>
            <person name="Fouks B."/>
            <person name="Harrison M.C."/>
            <person name="Mikhailova A.A."/>
            <person name="Marchal E."/>
            <person name="English S."/>
            <person name="Carruthers M."/>
            <person name="Jennings E.C."/>
            <person name="Chiamaka E.L."/>
            <person name="Frigard R.A."/>
            <person name="Pippel M."/>
            <person name="Attardo G.M."/>
            <person name="Benoit J.B."/>
            <person name="Bornberg-Bauer E."/>
            <person name="Tobe S.S."/>
        </authorList>
    </citation>
    <scope>NUCLEOTIDE SEQUENCE</scope>
    <source>
        <strain evidence="2">Stay&amp;Tobe</strain>
    </source>
</reference>
<protein>
    <submittedName>
        <fullName evidence="2">Uncharacterized protein</fullName>
    </submittedName>
</protein>
<evidence type="ECO:0000313" key="2">
    <source>
        <dbReference type="EMBL" id="KAJ9581659.1"/>
    </source>
</evidence>
<evidence type="ECO:0000313" key="3">
    <source>
        <dbReference type="Proteomes" id="UP001233999"/>
    </source>
</evidence>
<dbReference type="EMBL" id="JASPKZ010007873">
    <property type="protein sequence ID" value="KAJ9581659.1"/>
    <property type="molecule type" value="Genomic_DNA"/>
</dbReference>
<evidence type="ECO:0000256" key="1">
    <source>
        <dbReference type="SAM" id="MobiDB-lite"/>
    </source>
</evidence>
<comment type="caution">
    <text evidence="2">The sequence shown here is derived from an EMBL/GenBank/DDBJ whole genome shotgun (WGS) entry which is preliminary data.</text>
</comment>
<proteinExistence type="predicted"/>
<feature type="region of interest" description="Disordered" evidence="1">
    <location>
        <begin position="152"/>
        <end position="172"/>
    </location>
</feature>
<organism evidence="2 3">
    <name type="scientific">Diploptera punctata</name>
    <name type="common">Pacific beetle cockroach</name>
    <dbReference type="NCBI Taxonomy" id="6984"/>
    <lineage>
        <taxon>Eukaryota</taxon>
        <taxon>Metazoa</taxon>
        <taxon>Ecdysozoa</taxon>
        <taxon>Arthropoda</taxon>
        <taxon>Hexapoda</taxon>
        <taxon>Insecta</taxon>
        <taxon>Pterygota</taxon>
        <taxon>Neoptera</taxon>
        <taxon>Polyneoptera</taxon>
        <taxon>Dictyoptera</taxon>
        <taxon>Blattodea</taxon>
        <taxon>Blaberoidea</taxon>
        <taxon>Blaberidae</taxon>
        <taxon>Diplopterinae</taxon>
        <taxon>Diploptera</taxon>
    </lineage>
</organism>
<dbReference type="AlphaFoldDB" id="A0AAD7ZJ64"/>
<sequence length="215" mass="23969">MTPDFMDRPNVDEILNHPCFLNSVNKYKLVSCTNSLMLHGISLAVTTFKIQHLVKIVMLSPMNILVNIRGISLNVTACILDSCSISSKKFQMEKRCETVDSFPRNIVDEDVLNRTSSSLDISSIDGDISSVINNLVPDVCVINSTPNSAECYIPRKRSSPDNGSGTPLSSKNKKRFCAGRISAQDCNHQTQAEDDMKHRRRLRPISRNLLSVLND</sequence>
<gene>
    <name evidence="2" type="ORF">L9F63_023176</name>
</gene>
<name>A0AAD7ZJ64_DIPPU</name>
<feature type="compositionally biased region" description="Polar residues" evidence="1">
    <location>
        <begin position="160"/>
        <end position="170"/>
    </location>
</feature>
<dbReference type="Proteomes" id="UP001233999">
    <property type="component" value="Unassembled WGS sequence"/>
</dbReference>
<accession>A0AAD7ZJ64</accession>